<dbReference type="RefSeq" id="WP_307426515.1">
    <property type="nucleotide sequence ID" value="NZ_JAUSVK010000001.1"/>
</dbReference>
<dbReference type="EMBL" id="JAUSVK010000001">
    <property type="protein sequence ID" value="MDQ0392513.1"/>
    <property type="molecule type" value="Genomic_DNA"/>
</dbReference>
<reference evidence="1 2" key="1">
    <citation type="submission" date="2023-07" db="EMBL/GenBank/DDBJ databases">
        <title>Genomic Encyclopedia of Type Strains, Phase IV (KMG-IV): sequencing the most valuable type-strain genomes for metagenomic binning, comparative biology and taxonomic classification.</title>
        <authorList>
            <person name="Goeker M."/>
        </authorList>
    </citation>
    <scope>NUCLEOTIDE SEQUENCE [LARGE SCALE GENOMIC DNA]</scope>
    <source>
        <strain evidence="1 2">DSM 5896</strain>
    </source>
</reference>
<organism evidence="1 2">
    <name type="scientific">Labrys monachus</name>
    <dbReference type="NCBI Taxonomy" id="217067"/>
    <lineage>
        <taxon>Bacteria</taxon>
        <taxon>Pseudomonadati</taxon>
        <taxon>Pseudomonadota</taxon>
        <taxon>Alphaproteobacteria</taxon>
        <taxon>Hyphomicrobiales</taxon>
        <taxon>Xanthobacteraceae</taxon>
        <taxon>Labrys</taxon>
    </lineage>
</organism>
<sequence>MDIRYQWLKLTRNGNIRNYTVTRQFFNEDLSCDAALTATNFEGVRGGSFCTAGFVQCTSERGVEEFAGGLWDNPSGYDALNDYDTCFLQRDNVTTITMALTGNQGAMARFAFFIRSPTGSETKSARIWSDMAGPRQTVFAIDTATGEAVHIHETYGDKDFLARVSADDGLEKAALALAARGTKARLTAIKAAKTFRYDPLKHYRFDSARKSVVALPAGDPK</sequence>
<evidence type="ECO:0000313" key="2">
    <source>
        <dbReference type="Proteomes" id="UP001237448"/>
    </source>
</evidence>
<comment type="caution">
    <text evidence="1">The sequence shown here is derived from an EMBL/GenBank/DDBJ whole genome shotgun (WGS) entry which is preliminary data.</text>
</comment>
<protein>
    <submittedName>
        <fullName evidence="1">Uncharacterized protein</fullName>
    </submittedName>
</protein>
<accession>A0ABU0FD30</accession>
<dbReference type="Proteomes" id="UP001237448">
    <property type="component" value="Unassembled WGS sequence"/>
</dbReference>
<gene>
    <name evidence="1" type="ORF">J3R73_002305</name>
</gene>
<proteinExistence type="predicted"/>
<keyword evidence="2" id="KW-1185">Reference proteome</keyword>
<name>A0ABU0FD30_9HYPH</name>
<evidence type="ECO:0000313" key="1">
    <source>
        <dbReference type="EMBL" id="MDQ0392513.1"/>
    </source>
</evidence>